<dbReference type="SMART" id="SM00028">
    <property type="entry name" value="TPR"/>
    <property type="match status" value="4"/>
</dbReference>
<comment type="similarity">
    <text evidence="3">Belongs to the TTC27 family.</text>
</comment>
<sequence length="725" mass="82490">ATRYEELRVQYEHRCLLKQQLKQTNPEAFPSAVVLKEAICSCLLLDGESVYSLVVNPFLLLLARVILTRCSDKMESLQLLPWWTLRYLNLHQQILEARSPQLLSLAKSSVEKVMTSETLLSSHTSLAIQFQLECAYMSLTYYEYQAAKDHINRAKELSGLHINMTGALGKRTRFQEKFLAQLILEVRRSEVEKADQRVGETTPTPTPRAALPKDYLLDDDTVLDQISLAEPDQYQLPDLSAEEQALILGVCTDFQKNNPVHKLTEEELLAFTSCVLSQPKFWAVEVTALCLRTKLEKGRSRCVERAMMQTQAIADHFEDPSCPASERLKVFYCCQVPPRWAVQKLLASLLIDLGCISTALLLYEKLELWEDTVICYEKLGQHGKAEEIVRRELEKKETPSLFCLLGDILNDHQYYDRAWELSGRRSARAMRSKALLHLRSKEFQQCVDCFEESLKINTMQLGVWFSLGCAYFALEGYEGAARAFQRCVGLEPDNAEAWNNLSTAYIRLQMKNKAFRTLQEALKCNYEHWQIWENFIVVSTDIGEFAEAIKAYHRLMDLRENYKDVQVKILVRAVVENLTDSQGAQAGTLKPKLKELLGRVSARHSSDAEVWRQYAQLYGGGRGLNPDDNEKALQFLSKAHRCEVQTSGWDKDPALFKEVIKRAMDMAEVSISCSEKKSNPAEALQMLSSSRLSLRSLATKAKVTSALVAANANDTHPVFHFFTPK</sequence>
<evidence type="ECO:0000256" key="1">
    <source>
        <dbReference type="ARBA" id="ARBA00022737"/>
    </source>
</evidence>
<evidence type="ECO:0000256" key="3">
    <source>
        <dbReference type="ARBA" id="ARBA00024020"/>
    </source>
</evidence>
<dbReference type="GeneTree" id="ENSGT00500000044929"/>
<dbReference type="InterPro" id="IPR019734">
    <property type="entry name" value="TPR_rpt"/>
</dbReference>
<dbReference type="InterPro" id="IPR011990">
    <property type="entry name" value="TPR-like_helical_dom_sf"/>
</dbReference>
<proteinExistence type="inferred from homology"/>
<dbReference type="Proteomes" id="UP000265020">
    <property type="component" value="Unassembled WGS sequence"/>
</dbReference>
<evidence type="ECO:0000313" key="7">
    <source>
        <dbReference type="Proteomes" id="UP000265020"/>
    </source>
</evidence>
<feature type="repeat" description="TPR" evidence="5">
    <location>
        <begin position="461"/>
        <end position="494"/>
    </location>
</feature>
<keyword evidence="1" id="KW-0677">Repeat</keyword>
<reference evidence="6" key="2">
    <citation type="submission" date="2025-09" db="UniProtKB">
        <authorList>
            <consortium name="Ensembl"/>
        </authorList>
    </citation>
    <scope>IDENTIFICATION</scope>
</reference>
<evidence type="ECO:0000256" key="5">
    <source>
        <dbReference type="PROSITE-ProRule" id="PRU00339"/>
    </source>
</evidence>
<accession>A0A3Q2E5I2</accession>
<name>A0A3Q2E5I2_CYPVA</name>
<keyword evidence="7" id="KW-1185">Reference proteome</keyword>
<dbReference type="PANTHER" id="PTHR16193:SF0">
    <property type="entry name" value="TETRATRICOPEPTIDE REPEAT PROTEIN 27"/>
    <property type="match status" value="1"/>
</dbReference>
<dbReference type="PANTHER" id="PTHR16193">
    <property type="entry name" value="TETRATRICOPEPTIDE REPEAT PROTEIN 27"/>
    <property type="match status" value="1"/>
</dbReference>
<feature type="repeat" description="TPR" evidence="5">
    <location>
        <begin position="495"/>
        <end position="528"/>
    </location>
</feature>
<dbReference type="Pfam" id="PF13181">
    <property type="entry name" value="TPR_8"/>
    <property type="match status" value="2"/>
</dbReference>
<keyword evidence="2 5" id="KW-0802">TPR repeat</keyword>
<dbReference type="OMA" id="NNRYARA"/>
<dbReference type="Ensembl" id="ENSCVAT00000018555.1">
    <property type="protein sequence ID" value="ENSCVAP00000027481.1"/>
    <property type="gene ID" value="ENSCVAG00000013890.1"/>
</dbReference>
<evidence type="ECO:0000256" key="4">
    <source>
        <dbReference type="ARBA" id="ARBA00024124"/>
    </source>
</evidence>
<organism evidence="6 7">
    <name type="scientific">Cyprinodon variegatus</name>
    <name type="common">Sheepshead minnow</name>
    <dbReference type="NCBI Taxonomy" id="28743"/>
    <lineage>
        <taxon>Eukaryota</taxon>
        <taxon>Metazoa</taxon>
        <taxon>Chordata</taxon>
        <taxon>Craniata</taxon>
        <taxon>Vertebrata</taxon>
        <taxon>Euteleostomi</taxon>
        <taxon>Actinopterygii</taxon>
        <taxon>Neopterygii</taxon>
        <taxon>Teleostei</taxon>
        <taxon>Neoteleostei</taxon>
        <taxon>Acanthomorphata</taxon>
        <taxon>Ovalentaria</taxon>
        <taxon>Atherinomorphae</taxon>
        <taxon>Cyprinodontiformes</taxon>
        <taxon>Cyprinodontidae</taxon>
        <taxon>Cyprinodon</taxon>
    </lineage>
</organism>
<dbReference type="PROSITE" id="PS50005">
    <property type="entry name" value="TPR"/>
    <property type="match status" value="2"/>
</dbReference>
<reference evidence="6" key="1">
    <citation type="submission" date="2025-08" db="UniProtKB">
        <authorList>
            <consortium name="Ensembl"/>
        </authorList>
    </citation>
    <scope>IDENTIFICATION</scope>
</reference>
<evidence type="ECO:0000256" key="2">
    <source>
        <dbReference type="ARBA" id="ARBA00022803"/>
    </source>
</evidence>
<dbReference type="Gene3D" id="1.25.40.10">
    <property type="entry name" value="Tetratricopeptide repeat domain"/>
    <property type="match status" value="1"/>
</dbReference>
<dbReference type="STRING" id="28743.ENSCVAP00000027481"/>
<protein>
    <recommendedName>
        <fullName evidence="4">Tetratricopeptide repeat protein 27</fullName>
    </recommendedName>
</protein>
<dbReference type="AlphaFoldDB" id="A0A3Q2E5I2"/>
<dbReference type="SUPFAM" id="SSF48452">
    <property type="entry name" value="TPR-like"/>
    <property type="match status" value="1"/>
</dbReference>
<dbReference type="InterPro" id="IPR044244">
    <property type="entry name" value="TTC27/Emw1"/>
</dbReference>
<evidence type="ECO:0000313" key="6">
    <source>
        <dbReference type="Ensembl" id="ENSCVAP00000027481.1"/>
    </source>
</evidence>